<comment type="caution">
    <text evidence="1">The sequence shown here is derived from an EMBL/GenBank/DDBJ whole genome shotgun (WGS) entry which is preliminary data.</text>
</comment>
<dbReference type="EMBL" id="LNQE01000032">
    <property type="protein sequence ID" value="KUG29813.1"/>
    <property type="molecule type" value="Genomic_DNA"/>
</dbReference>
<protein>
    <submittedName>
        <fullName evidence="1">Uncharacterized protein</fullName>
    </submittedName>
</protein>
<organism evidence="1">
    <name type="scientific">hydrocarbon metagenome</name>
    <dbReference type="NCBI Taxonomy" id="938273"/>
    <lineage>
        <taxon>unclassified sequences</taxon>
        <taxon>metagenomes</taxon>
        <taxon>ecological metagenomes</taxon>
    </lineage>
</organism>
<evidence type="ECO:0000313" key="1">
    <source>
        <dbReference type="EMBL" id="KUG29813.1"/>
    </source>
</evidence>
<reference evidence="1" key="1">
    <citation type="journal article" date="2015" name="Proc. Natl. Acad. Sci. U.S.A.">
        <title>Networks of energetic and metabolic interactions define dynamics in microbial communities.</title>
        <authorList>
            <person name="Embree M."/>
            <person name="Liu J.K."/>
            <person name="Al-Bassam M.M."/>
            <person name="Zengler K."/>
        </authorList>
    </citation>
    <scope>NUCLEOTIDE SEQUENCE</scope>
</reference>
<sequence>MVGTPVTSKISRWAFRAFCLLAVLALCCLPGLGRAYVITPEYQAACNDAKTLTPAKISKDLVAVSKYNDNLDLIWQGVPGASRVLMVCWTNGQYYRPYIGQAYTLDVFRNLWVTAAPELSDWLRAHSPEATVSRVEKLLGLPQEYGQTDFVEMWVDPQDLFRPSADPEVTDHEAELELRANPLLPYSTSVTITEKVNGVPVAYGYPDWYATRRSTIYTAMPPFPWTALGYTYDYGNPATTVGMSEFVIRGGSTVIVKSVTPNAEFLHPGSGSTAATSVLLQDAN</sequence>
<accession>A0A0W8G9K6</accession>
<proteinExistence type="predicted"/>
<name>A0A0W8G9K6_9ZZZZ</name>
<gene>
    <name evidence="1" type="ORF">ASZ90_000289</name>
</gene>
<dbReference type="AlphaFoldDB" id="A0A0W8G9K6"/>